<organism evidence="6 7">
    <name type="scientific">Lysobacter arvi</name>
    <dbReference type="NCBI Taxonomy" id="3038776"/>
    <lineage>
        <taxon>Bacteria</taxon>
        <taxon>Pseudomonadati</taxon>
        <taxon>Pseudomonadota</taxon>
        <taxon>Gammaproteobacteria</taxon>
        <taxon>Lysobacterales</taxon>
        <taxon>Lysobacteraceae</taxon>
        <taxon>Lysobacter</taxon>
    </lineage>
</organism>
<comment type="caution">
    <text evidence="6">The sequence shown here is derived from an EMBL/GenBank/DDBJ whole genome shotgun (WGS) entry which is preliminary data.</text>
</comment>
<gene>
    <name evidence="6" type="primary">rfbC</name>
    <name evidence="6" type="ORF">P8609_09275</name>
</gene>
<evidence type="ECO:0000256" key="5">
    <source>
        <dbReference type="RuleBase" id="RU364069"/>
    </source>
</evidence>
<keyword evidence="5 6" id="KW-0413">Isomerase</keyword>
<dbReference type="Proteomes" id="UP001233535">
    <property type="component" value="Unassembled WGS sequence"/>
</dbReference>
<dbReference type="EC" id="5.1.3.13" evidence="3 5"/>
<dbReference type="InterPro" id="IPR014710">
    <property type="entry name" value="RmlC-like_jellyroll"/>
</dbReference>
<comment type="function">
    <text evidence="2 5">Catalyzes the epimerization of the C3' and C5'positions of dTDP-6-deoxy-D-xylo-4-hexulose, forming dTDP-6-deoxy-L-lyxo-4-hexulose.</text>
</comment>
<dbReference type="PANTHER" id="PTHR21047">
    <property type="entry name" value="DTDP-6-DEOXY-D-GLUCOSE-3,5 EPIMERASE"/>
    <property type="match status" value="1"/>
</dbReference>
<keyword evidence="7" id="KW-1185">Reference proteome</keyword>
<dbReference type="Gene3D" id="2.60.120.10">
    <property type="entry name" value="Jelly Rolls"/>
    <property type="match status" value="1"/>
</dbReference>
<sequence>MKVIETDLPGCVVIEPRVFGDDRGFFFESFNLDKLAGSGIAPAFAQGNVSSSRRGVLRGLHYQWPKPQGKYVSVVEGEVWDVAVDIRRGSPTFGRWTAVVLSAENKRHFWIPEGFAHGFVTLSERAVFTYLCTATYDAAADAAIRWNDAALAIDWPVSDVTLSDKDARAPFLDEIPEDRLPVHAP</sequence>
<dbReference type="InterPro" id="IPR011051">
    <property type="entry name" value="RmlC_Cupin_sf"/>
</dbReference>
<evidence type="ECO:0000256" key="2">
    <source>
        <dbReference type="ARBA" id="ARBA00001997"/>
    </source>
</evidence>
<comment type="subunit">
    <text evidence="5">Homodimer.</text>
</comment>
<dbReference type="CDD" id="cd00438">
    <property type="entry name" value="cupin_RmlC"/>
    <property type="match status" value="1"/>
</dbReference>
<dbReference type="SUPFAM" id="SSF51182">
    <property type="entry name" value="RmlC-like cupins"/>
    <property type="match status" value="1"/>
</dbReference>
<dbReference type="GO" id="GO:0008830">
    <property type="term" value="F:dTDP-4-dehydrorhamnose 3,5-epimerase activity"/>
    <property type="evidence" value="ECO:0007669"/>
    <property type="project" value="UniProtKB-EC"/>
</dbReference>
<evidence type="ECO:0000256" key="3">
    <source>
        <dbReference type="ARBA" id="ARBA00012098"/>
    </source>
</evidence>
<name>A0ABU1CDC2_9GAMM</name>
<evidence type="ECO:0000256" key="4">
    <source>
        <dbReference type="ARBA" id="ARBA00019595"/>
    </source>
</evidence>
<dbReference type="PANTHER" id="PTHR21047:SF2">
    <property type="entry name" value="THYMIDINE DIPHOSPHO-4-KETO-RHAMNOSE 3,5-EPIMERASE"/>
    <property type="match status" value="1"/>
</dbReference>
<comment type="similarity">
    <text evidence="5">Belongs to the dTDP-4-dehydrorhamnose 3,5-epimerase family.</text>
</comment>
<dbReference type="Pfam" id="PF00908">
    <property type="entry name" value="dTDP_sugar_isom"/>
    <property type="match status" value="1"/>
</dbReference>
<dbReference type="NCBIfam" id="TIGR01221">
    <property type="entry name" value="rmlC"/>
    <property type="match status" value="1"/>
</dbReference>
<evidence type="ECO:0000313" key="6">
    <source>
        <dbReference type="EMBL" id="MDR0183161.1"/>
    </source>
</evidence>
<comment type="pathway">
    <text evidence="5">Carbohydrate biosynthesis; dTDP-L-rhamnose biosynthesis.</text>
</comment>
<dbReference type="InterPro" id="IPR000888">
    <property type="entry name" value="RmlC-like"/>
</dbReference>
<evidence type="ECO:0000313" key="7">
    <source>
        <dbReference type="Proteomes" id="UP001233535"/>
    </source>
</evidence>
<reference evidence="6 7" key="1">
    <citation type="submission" date="2023-04" db="EMBL/GenBank/DDBJ databases">
        <title>Lysobacter sp. strain UC isolated from soil sample.</title>
        <authorList>
            <person name="Choksket S."/>
            <person name="Harshvardhan F."/>
            <person name="Rana R."/>
            <person name="Patil P.B."/>
            <person name="Korpole S."/>
        </authorList>
    </citation>
    <scope>NUCLEOTIDE SEQUENCE [LARGE SCALE GENOMIC DNA]</scope>
    <source>
        <strain evidence="6 7">UC</strain>
    </source>
</reference>
<protein>
    <recommendedName>
        <fullName evidence="4 5">dTDP-4-dehydrorhamnose 3,5-epimerase</fullName>
        <ecNumber evidence="3 5">5.1.3.13</ecNumber>
    </recommendedName>
    <alternativeName>
        <fullName evidence="5">Thymidine diphospho-4-keto-rhamnose 3,5-epimerase</fullName>
    </alternativeName>
</protein>
<dbReference type="RefSeq" id="WP_309262316.1">
    <property type="nucleotide sequence ID" value="NZ_JARUHG010000002.1"/>
</dbReference>
<dbReference type="EMBL" id="JARUHG010000002">
    <property type="protein sequence ID" value="MDR0183161.1"/>
    <property type="molecule type" value="Genomic_DNA"/>
</dbReference>
<proteinExistence type="inferred from homology"/>
<accession>A0ABU1CDC2</accession>
<evidence type="ECO:0000256" key="1">
    <source>
        <dbReference type="ARBA" id="ARBA00001298"/>
    </source>
</evidence>
<comment type="catalytic activity">
    <reaction evidence="1 5">
        <text>dTDP-4-dehydro-6-deoxy-alpha-D-glucose = dTDP-4-dehydro-beta-L-rhamnose</text>
        <dbReference type="Rhea" id="RHEA:16969"/>
        <dbReference type="ChEBI" id="CHEBI:57649"/>
        <dbReference type="ChEBI" id="CHEBI:62830"/>
        <dbReference type="EC" id="5.1.3.13"/>
    </reaction>
</comment>